<name>A0ABS2ZPG7_9BACL</name>
<keyword evidence="2 7" id="KW-0963">Cytoplasm</keyword>
<comment type="caution">
    <text evidence="8">The sequence shown here is derived from an EMBL/GenBank/DDBJ whole genome shotgun (WGS) entry which is preliminary data.</text>
</comment>
<evidence type="ECO:0000256" key="2">
    <source>
        <dbReference type="ARBA" id="ARBA00022490"/>
    </source>
</evidence>
<evidence type="ECO:0000256" key="6">
    <source>
        <dbReference type="ARBA" id="ARBA00031828"/>
    </source>
</evidence>
<dbReference type="SUPFAM" id="SSF56784">
    <property type="entry name" value="HAD-like"/>
    <property type="match status" value="1"/>
</dbReference>
<evidence type="ECO:0000313" key="8">
    <source>
        <dbReference type="EMBL" id="MBN3554775.1"/>
    </source>
</evidence>
<evidence type="ECO:0000256" key="5">
    <source>
        <dbReference type="ARBA" id="ARBA00023277"/>
    </source>
</evidence>
<dbReference type="InterPro" id="IPR006549">
    <property type="entry name" value="HAD-SF_hydro_IIIA"/>
</dbReference>
<comment type="similarity">
    <text evidence="7">Belongs to the gmhB family.</text>
</comment>
<dbReference type="Proteomes" id="UP001296923">
    <property type="component" value="Unassembled WGS sequence"/>
</dbReference>
<dbReference type="EMBL" id="JAFHKR010000039">
    <property type="protein sequence ID" value="MBN3554775.1"/>
    <property type="molecule type" value="Genomic_DNA"/>
</dbReference>
<dbReference type="EC" id="3.1.3.-" evidence="7"/>
<evidence type="ECO:0000256" key="1">
    <source>
        <dbReference type="ARBA" id="ARBA00004496"/>
    </source>
</evidence>
<dbReference type="PIRSF" id="PIRSF004682">
    <property type="entry name" value="GmhB"/>
    <property type="match status" value="1"/>
</dbReference>
<keyword evidence="4 7" id="KW-0378">Hydrolase</keyword>
<evidence type="ECO:0000256" key="7">
    <source>
        <dbReference type="PIRNR" id="PIRNR004682"/>
    </source>
</evidence>
<gene>
    <name evidence="8" type="ORF">JYA63_10900</name>
</gene>
<evidence type="ECO:0000313" key="9">
    <source>
        <dbReference type="Proteomes" id="UP001296923"/>
    </source>
</evidence>
<dbReference type="Pfam" id="PF13242">
    <property type="entry name" value="Hydrolase_like"/>
    <property type="match status" value="1"/>
</dbReference>
<evidence type="ECO:0000256" key="3">
    <source>
        <dbReference type="ARBA" id="ARBA00022723"/>
    </source>
</evidence>
<sequence length="180" mass="20170">MNETYQAVFLDRDGTIGGSDHIEYPGDFKLFHYTKEVIQIFKSRNIPVFSFTNQPGISRGVAAETDFFIELKAFGFDDVYLCPHHHSEGCECRKPSTGMLKKAAREHHLNLSKCVVFGDRWTDIVAAKTAGCKAILVLTGSGKASWDQNHTSSIFQPDHVSATLKEGMTWLFEHTNAISR</sequence>
<dbReference type="InterPro" id="IPR023214">
    <property type="entry name" value="HAD_sf"/>
</dbReference>
<dbReference type="PANTHER" id="PTHR42891">
    <property type="entry name" value="D-GLYCERO-BETA-D-MANNO-HEPTOSE-1,7-BISPHOSPHATE 7-PHOSPHATASE"/>
    <property type="match status" value="1"/>
</dbReference>
<reference evidence="8 9" key="1">
    <citation type="submission" date="2021-01" db="EMBL/GenBank/DDBJ databases">
        <title>Genome Sequencing of Type Strains.</title>
        <authorList>
            <person name="Lemaire J.F."/>
            <person name="Inderbitzin P."/>
            <person name="Collins S.B."/>
            <person name="Wespe N."/>
            <person name="Knight-Connoni V."/>
        </authorList>
    </citation>
    <scope>NUCLEOTIDE SEQUENCE [LARGE SCALE GENOMIC DNA]</scope>
    <source>
        <strain evidence="8 9">DSM 23009</strain>
    </source>
</reference>
<dbReference type="InterPro" id="IPR004446">
    <property type="entry name" value="Heptose_bisP_phosphatase"/>
</dbReference>
<dbReference type="RefSeq" id="WP_205725770.1">
    <property type="nucleotide sequence ID" value="NZ_JAFHKR010000039.1"/>
</dbReference>
<dbReference type="GO" id="GO:0016787">
    <property type="term" value="F:hydrolase activity"/>
    <property type="evidence" value="ECO:0007669"/>
    <property type="project" value="UniProtKB-KW"/>
</dbReference>
<dbReference type="NCBIfam" id="TIGR01656">
    <property type="entry name" value="Histidinol-ppas"/>
    <property type="match status" value="1"/>
</dbReference>
<comment type="subcellular location">
    <subcellularLocation>
        <location evidence="1 7">Cytoplasm</location>
    </subcellularLocation>
</comment>
<keyword evidence="9" id="KW-1185">Reference proteome</keyword>
<dbReference type="PANTHER" id="PTHR42891:SF1">
    <property type="entry name" value="D-GLYCERO-BETA-D-MANNO-HEPTOSE-1,7-BISPHOSPHATE 7-PHOSPHATASE"/>
    <property type="match status" value="1"/>
</dbReference>
<accession>A0ABS2ZPG7</accession>
<organism evidence="8 9">
    <name type="scientific">Fictibacillus nanhaiensis</name>
    <dbReference type="NCBI Taxonomy" id="742169"/>
    <lineage>
        <taxon>Bacteria</taxon>
        <taxon>Bacillati</taxon>
        <taxon>Bacillota</taxon>
        <taxon>Bacilli</taxon>
        <taxon>Bacillales</taxon>
        <taxon>Fictibacillaceae</taxon>
        <taxon>Fictibacillus</taxon>
    </lineage>
</organism>
<dbReference type="InterPro" id="IPR036412">
    <property type="entry name" value="HAD-like_sf"/>
</dbReference>
<keyword evidence="5 7" id="KW-0119">Carbohydrate metabolism</keyword>
<protein>
    <recommendedName>
        <fullName evidence="6 7">D,D-heptose 1,7-bisphosphate phosphatase</fullName>
        <ecNumber evidence="7">3.1.3.-</ecNumber>
    </recommendedName>
</protein>
<dbReference type="NCBIfam" id="TIGR01662">
    <property type="entry name" value="HAD-SF-IIIA"/>
    <property type="match status" value="1"/>
</dbReference>
<keyword evidence="3" id="KW-0479">Metal-binding</keyword>
<dbReference type="Gene3D" id="3.40.50.1000">
    <property type="entry name" value="HAD superfamily/HAD-like"/>
    <property type="match status" value="1"/>
</dbReference>
<dbReference type="InterPro" id="IPR006543">
    <property type="entry name" value="Histidinol-phos"/>
</dbReference>
<proteinExistence type="inferred from homology"/>
<dbReference type="NCBIfam" id="NF005264">
    <property type="entry name" value="PRK06769.1"/>
    <property type="match status" value="1"/>
</dbReference>
<evidence type="ECO:0000256" key="4">
    <source>
        <dbReference type="ARBA" id="ARBA00022801"/>
    </source>
</evidence>